<dbReference type="EMBL" id="KN835182">
    <property type="protein sequence ID" value="KIK44861.1"/>
    <property type="molecule type" value="Genomic_DNA"/>
</dbReference>
<dbReference type="Proteomes" id="UP000054485">
    <property type="component" value="Unassembled WGS sequence"/>
</dbReference>
<evidence type="ECO:0000256" key="2">
    <source>
        <dbReference type="SAM" id="Phobius"/>
    </source>
</evidence>
<dbReference type="AlphaFoldDB" id="A0A0D0ASY3"/>
<sequence length="313" mass="34689">MPLPALDRMFITASWLQSIIYGINCVLFGACIYALCIQKKRAHWIILISCIFHFSIATAHNIISLVYALQGLTNPAIISVPNGSTLYFARVTSLSLTMVALYIFNVLVLQLLLIWRFYLVWDRHLILTIVMLILEIGHISTAFAAWSMIIRFGVFLSPTSEALLKADLTLNIALTISLTSGIAYRLWRAGKNAVGLTSHNIYKPAIYTIIQCGAIYTSSIVVVCALHLSGHPAGVMADYVGVQLATLTPLLLIATLSLDMKHGEYEETSTTFRPTFPPPVQVNITEEIHTDTMDPRPTQRNQSSQTYGDNEKG</sequence>
<keyword evidence="4" id="KW-1185">Reference proteome</keyword>
<organism evidence="3 4">
    <name type="scientific">Suillus luteus UH-Slu-Lm8-n1</name>
    <dbReference type="NCBI Taxonomy" id="930992"/>
    <lineage>
        <taxon>Eukaryota</taxon>
        <taxon>Fungi</taxon>
        <taxon>Dikarya</taxon>
        <taxon>Basidiomycota</taxon>
        <taxon>Agaricomycotina</taxon>
        <taxon>Agaricomycetes</taxon>
        <taxon>Agaricomycetidae</taxon>
        <taxon>Boletales</taxon>
        <taxon>Suillineae</taxon>
        <taxon>Suillaceae</taxon>
        <taxon>Suillus</taxon>
    </lineage>
</organism>
<dbReference type="InParanoid" id="A0A0D0ASY3"/>
<evidence type="ECO:0000313" key="3">
    <source>
        <dbReference type="EMBL" id="KIK44861.1"/>
    </source>
</evidence>
<gene>
    <name evidence="3" type="ORF">CY34DRAFT_802208</name>
</gene>
<protein>
    <submittedName>
        <fullName evidence="3">Uncharacterized protein</fullName>
    </submittedName>
</protein>
<keyword evidence="2" id="KW-0472">Membrane</keyword>
<reference evidence="3 4" key="1">
    <citation type="submission" date="2014-04" db="EMBL/GenBank/DDBJ databases">
        <authorList>
            <consortium name="DOE Joint Genome Institute"/>
            <person name="Kuo A."/>
            <person name="Ruytinx J."/>
            <person name="Rineau F."/>
            <person name="Colpaert J."/>
            <person name="Kohler A."/>
            <person name="Nagy L.G."/>
            <person name="Floudas D."/>
            <person name="Copeland A."/>
            <person name="Barry K.W."/>
            <person name="Cichocki N."/>
            <person name="Veneault-Fourrey C."/>
            <person name="LaButti K."/>
            <person name="Lindquist E.A."/>
            <person name="Lipzen A."/>
            <person name="Lundell T."/>
            <person name="Morin E."/>
            <person name="Murat C."/>
            <person name="Sun H."/>
            <person name="Tunlid A."/>
            <person name="Henrissat B."/>
            <person name="Grigoriev I.V."/>
            <person name="Hibbett D.S."/>
            <person name="Martin F."/>
            <person name="Nordberg H.P."/>
            <person name="Cantor M.N."/>
            <person name="Hua S.X."/>
        </authorList>
    </citation>
    <scope>NUCLEOTIDE SEQUENCE [LARGE SCALE GENOMIC DNA]</scope>
    <source>
        <strain evidence="3 4">UH-Slu-Lm8-n1</strain>
    </source>
</reference>
<feature type="transmembrane region" description="Helical" evidence="2">
    <location>
        <begin position="208"/>
        <end position="228"/>
    </location>
</feature>
<dbReference type="OrthoDB" id="3357408at2759"/>
<feature type="transmembrane region" description="Helical" evidence="2">
    <location>
        <begin position="240"/>
        <end position="258"/>
    </location>
</feature>
<feature type="transmembrane region" description="Helical" evidence="2">
    <location>
        <begin position="87"/>
        <end position="113"/>
    </location>
</feature>
<evidence type="ECO:0000256" key="1">
    <source>
        <dbReference type="SAM" id="MobiDB-lite"/>
    </source>
</evidence>
<reference evidence="4" key="2">
    <citation type="submission" date="2015-01" db="EMBL/GenBank/DDBJ databases">
        <title>Evolutionary Origins and Diversification of the Mycorrhizal Mutualists.</title>
        <authorList>
            <consortium name="DOE Joint Genome Institute"/>
            <consortium name="Mycorrhizal Genomics Consortium"/>
            <person name="Kohler A."/>
            <person name="Kuo A."/>
            <person name="Nagy L.G."/>
            <person name="Floudas D."/>
            <person name="Copeland A."/>
            <person name="Barry K.W."/>
            <person name="Cichocki N."/>
            <person name="Veneault-Fourrey C."/>
            <person name="LaButti K."/>
            <person name="Lindquist E.A."/>
            <person name="Lipzen A."/>
            <person name="Lundell T."/>
            <person name="Morin E."/>
            <person name="Murat C."/>
            <person name="Riley R."/>
            <person name="Ohm R."/>
            <person name="Sun H."/>
            <person name="Tunlid A."/>
            <person name="Henrissat B."/>
            <person name="Grigoriev I.V."/>
            <person name="Hibbett D.S."/>
            <person name="Martin F."/>
        </authorList>
    </citation>
    <scope>NUCLEOTIDE SEQUENCE [LARGE SCALE GENOMIC DNA]</scope>
    <source>
        <strain evidence="4">UH-Slu-Lm8-n1</strain>
    </source>
</reference>
<feature type="transmembrane region" description="Helical" evidence="2">
    <location>
        <begin position="168"/>
        <end position="187"/>
    </location>
</feature>
<feature type="region of interest" description="Disordered" evidence="1">
    <location>
        <begin position="287"/>
        <end position="313"/>
    </location>
</feature>
<accession>A0A0D0ASY3</accession>
<feature type="transmembrane region" description="Helical" evidence="2">
    <location>
        <begin position="44"/>
        <end position="67"/>
    </location>
</feature>
<feature type="transmembrane region" description="Helical" evidence="2">
    <location>
        <begin position="15"/>
        <end position="37"/>
    </location>
</feature>
<proteinExistence type="predicted"/>
<dbReference type="HOGENOM" id="CLU_044614_3_1_1"/>
<name>A0A0D0ASY3_9AGAM</name>
<feature type="compositionally biased region" description="Polar residues" evidence="1">
    <location>
        <begin position="298"/>
        <end position="313"/>
    </location>
</feature>
<feature type="transmembrane region" description="Helical" evidence="2">
    <location>
        <begin position="125"/>
        <end position="148"/>
    </location>
</feature>
<evidence type="ECO:0000313" key="4">
    <source>
        <dbReference type="Proteomes" id="UP000054485"/>
    </source>
</evidence>
<keyword evidence="2" id="KW-1133">Transmembrane helix</keyword>
<keyword evidence="2" id="KW-0812">Transmembrane</keyword>